<accession>A0A0C3NRS5</accession>
<evidence type="ECO:0000313" key="2">
    <source>
        <dbReference type="Proteomes" id="UP000053257"/>
    </source>
</evidence>
<evidence type="ECO:0000313" key="1">
    <source>
        <dbReference type="EMBL" id="KIP07874.1"/>
    </source>
</evidence>
<protein>
    <submittedName>
        <fullName evidence="1">Uncharacterized protein</fullName>
    </submittedName>
</protein>
<sequence>MLKLCLWSCKLRTQLSERENDTGCQSTGVTNGSGIIHSVKTSAYFCGADREEPSNMNGVFRPAVRATLRPTRHLYCESFVSLQDDHRGCSLGRWRANRIFLFDGDSKSGFLESVHGLLVDSDGDFTPGAGRHDVVATIVLFRRLQVELHYLYDPILNTANVVLVSCGPCTWVENACAGQFPQIRNTRHPDMRI</sequence>
<reference evidence="1 2" key="1">
    <citation type="journal article" date="2014" name="PLoS Genet.">
        <title>Analysis of the Phlebiopsis gigantea genome, transcriptome and secretome provides insight into its pioneer colonization strategies of wood.</title>
        <authorList>
            <person name="Hori C."/>
            <person name="Ishida T."/>
            <person name="Igarashi K."/>
            <person name="Samejima M."/>
            <person name="Suzuki H."/>
            <person name="Master E."/>
            <person name="Ferreira P."/>
            <person name="Ruiz-Duenas F.J."/>
            <person name="Held B."/>
            <person name="Canessa P."/>
            <person name="Larrondo L.F."/>
            <person name="Schmoll M."/>
            <person name="Druzhinina I.S."/>
            <person name="Kubicek C.P."/>
            <person name="Gaskell J.A."/>
            <person name="Kersten P."/>
            <person name="St John F."/>
            <person name="Glasner J."/>
            <person name="Sabat G."/>
            <person name="Splinter BonDurant S."/>
            <person name="Syed K."/>
            <person name="Yadav J."/>
            <person name="Mgbeahuruike A.C."/>
            <person name="Kovalchuk A."/>
            <person name="Asiegbu F.O."/>
            <person name="Lackner G."/>
            <person name="Hoffmeister D."/>
            <person name="Rencoret J."/>
            <person name="Gutierrez A."/>
            <person name="Sun H."/>
            <person name="Lindquist E."/>
            <person name="Barry K."/>
            <person name="Riley R."/>
            <person name="Grigoriev I.V."/>
            <person name="Henrissat B."/>
            <person name="Kues U."/>
            <person name="Berka R.M."/>
            <person name="Martinez A.T."/>
            <person name="Covert S.F."/>
            <person name="Blanchette R.A."/>
            <person name="Cullen D."/>
        </authorList>
    </citation>
    <scope>NUCLEOTIDE SEQUENCE [LARGE SCALE GENOMIC DNA]</scope>
    <source>
        <strain evidence="1 2">11061_1 CR5-6</strain>
    </source>
</reference>
<dbReference type="AlphaFoldDB" id="A0A0C3NRS5"/>
<dbReference type="HOGENOM" id="CLU_1409269_0_0_1"/>
<organism evidence="1 2">
    <name type="scientific">Phlebiopsis gigantea (strain 11061_1 CR5-6)</name>
    <name type="common">White-rot fungus</name>
    <name type="synonym">Peniophora gigantea</name>
    <dbReference type="NCBI Taxonomy" id="745531"/>
    <lineage>
        <taxon>Eukaryota</taxon>
        <taxon>Fungi</taxon>
        <taxon>Dikarya</taxon>
        <taxon>Basidiomycota</taxon>
        <taxon>Agaricomycotina</taxon>
        <taxon>Agaricomycetes</taxon>
        <taxon>Polyporales</taxon>
        <taxon>Phanerochaetaceae</taxon>
        <taxon>Phlebiopsis</taxon>
    </lineage>
</organism>
<dbReference type="EMBL" id="KN840489">
    <property type="protein sequence ID" value="KIP07874.1"/>
    <property type="molecule type" value="Genomic_DNA"/>
</dbReference>
<keyword evidence="2" id="KW-1185">Reference proteome</keyword>
<dbReference type="Proteomes" id="UP000053257">
    <property type="component" value="Unassembled WGS sequence"/>
</dbReference>
<proteinExistence type="predicted"/>
<gene>
    <name evidence="1" type="ORF">PHLGIDRAFT_405262</name>
</gene>
<name>A0A0C3NRS5_PHLG1</name>